<dbReference type="RefSeq" id="WP_207395181.1">
    <property type="nucleotide sequence ID" value="NZ_JABRWO010000002.1"/>
</dbReference>
<comment type="caution">
    <text evidence="1">The sequence shown here is derived from an EMBL/GenBank/DDBJ whole genome shotgun (WGS) entry which is preliminary data.</text>
</comment>
<evidence type="ECO:0000313" key="2">
    <source>
        <dbReference type="Proteomes" id="UP000551616"/>
    </source>
</evidence>
<dbReference type="Proteomes" id="UP000551616">
    <property type="component" value="Unassembled WGS sequence"/>
</dbReference>
<dbReference type="AlphaFoldDB" id="A0A7V9A5T3"/>
<organism evidence="1 2">
    <name type="scientific">Bremerella alba</name>
    <dbReference type="NCBI Taxonomy" id="980252"/>
    <lineage>
        <taxon>Bacteria</taxon>
        <taxon>Pseudomonadati</taxon>
        <taxon>Planctomycetota</taxon>
        <taxon>Planctomycetia</taxon>
        <taxon>Pirellulales</taxon>
        <taxon>Pirellulaceae</taxon>
        <taxon>Bremerella</taxon>
    </lineage>
</organism>
<dbReference type="EMBL" id="JABRWO010000002">
    <property type="protein sequence ID" value="MBA2113690.1"/>
    <property type="molecule type" value="Genomic_DNA"/>
</dbReference>
<sequence>MNASQLVQQIIEDPMFLKTLSPDEGTALVPSFVQAFNEHKLWPQDAASVIAECSPTDEQLLGLLQSNCERSQKLGLHIISQLIETENDKLRVRTILAQEVLRLLQTDSFRPKRKGMRGLWGWAESSSIGMDIKKPIAS</sequence>
<accession>A0A7V9A5T3</accession>
<protein>
    <submittedName>
        <fullName evidence="1">Uncharacterized protein</fullName>
    </submittedName>
</protein>
<reference evidence="1 2" key="1">
    <citation type="submission" date="2020-05" db="EMBL/GenBank/DDBJ databases">
        <title>Bremerella alba sp. nov., a novel planctomycete isolated from the surface of the macroalga Fucus spiralis.</title>
        <authorList>
            <person name="Godinho O."/>
            <person name="Botelho R."/>
            <person name="Albuquerque L."/>
            <person name="Wiegand S."/>
            <person name="Da Costa M.S."/>
            <person name="Lobo-Da-Cunha A."/>
            <person name="Jogler C."/>
            <person name="Lage O.M."/>
        </authorList>
    </citation>
    <scope>NUCLEOTIDE SEQUENCE [LARGE SCALE GENOMIC DNA]</scope>
    <source>
        <strain evidence="1 2">FF15</strain>
    </source>
</reference>
<evidence type="ECO:0000313" key="1">
    <source>
        <dbReference type="EMBL" id="MBA2113690.1"/>
    </source>
</evidence>
<gene>
    <name evidence="1" type="ORF">HOV93_08410</name>
</gene>
<proteinExistence type="predicted"/>
<keyword evidence="2" id="KW-1185">Reference proteome</keyword>
<name>A0A7V9A5T3_9BACT</name>